<dbReference type="Pfam" id="PF06314">
    <property type="entry name" value="ADC"/>
    <property type="match status" value="1"/>
</dbReference>
<dbReference type="SUPFAM" id="SSF160104">
    <property type="entry name" value="Acetoacetate decarboxylase-like"/>
    <property type="match status" value="1"/>
</dbReference>
<keyword evidence="2" id="KW-1185">Reference proteome</keyword>
<evidence type="ECO:0000313" key="2">
    <source>
        <dbReference type="Proteomes" id="UP001595859"/>
    </source>
</evidence>
<name>A0ABV9S7N7_9PSEU</name>
<organism evidence="1 2">
    <name type="scientific">Actinophytocola glycyrrhizae</name>
    <dbReference type="NCBI Taxonomy" id="2044873"/>
    <lineage>
        <taxon>Bacteria</taxon>
        <taxon>Bacillati</taxon>
        <taxon>Actinomycetota</taxon>
        <taxon>Actinomycetes</taxon>
        <taxon>Pseudonocardiales</taxon>
        <taxon>Pseudonocardiaceae</taxon>
    </lineage>
</organism>
<dbReference type="PANTHER" id="PTHR40518:SF1">
    <property type="entry name" value="ACETOACETATE DECARBOXYLASE"/>
    <property type="match status" value="1"/>
</dbReference>
<dbReference type="Proteomes" id="UP001595859">
    <property type="component" value="Unassembled WGS sequence"/>
</dbReference>
<dbReference type="EMBL" id="JBHSIS010000020">
    <property type="protein sequence ID" value="MFC4857750.1"/>
    <property type="molecule type" value="Genomic_DNA"/>
</dbReference>
<proteinExistence type="predicted"/>
<reference evidence="2" key="1">
    <citation type="journal article" date="2019" name="Int. J. Syst. Evol. Microbiol.">
        <title>The Global Catalogue of Microorganisms (GCM) 10K type strain sequencing project: providing services to taxonomists for standard genome sequencing and annotation.</title>
        <authorList>
            <consortium name="The Broad Institute Genomics Platform"/>
            <consortium name="The Broad Institute Genome Sequencing Center for Infectious Disease"/>
            <person name="Wu L."/>
            <person name="Ma J."/>
        </authorList>
    </citation>
    <scope>NUCLEOTIDE SEQUENCE [LARGE SCALE GENOMIC DNA]</scope>
    <source>
        <strain evidence="2">ZS-22-S1</strain>
    </source>
</reference>
<dbReference type="RefSeq" id="WP_378059744.1">
    <property type="nucleotide sequence ID" value="NZ_JBHSIS010000020.1"/>
</dbReference>
<comment type="caution">
    <text evidence="1">The sequence shown here is derived from an EMBL/GenBank/DDBJ whole genome shotgun (WGS) entry which is preliminary data.</text>
</comment>
<gene>
    <name evidence="1" type="ORF">ACFPCV_29985</name>
</gene>
<protein>
    <submittedName>
        <fullName evidence="1">Acetoacetate decarboxylase family protein</fullName>
    </submittedName>
</protein>
<dbReference type="InterPro" id="IPR023375">
    <property type="entry name" value="ADC_dom_sf"/>
</dbReference>
<sequence>MNAPQQPENEVAYPPEPWDLRGLGYVSLWLVPTRALPALPAGVSPVSLFGRSVVATGFVDYQPGGLLPYHEFLAAPLVRKGATIGLSITDIWVDSAASRAGGRELWGIPKDMADFEITHVPSFHGVARVAGELVAEARVTPRSASLRLPFPLPATIWQTLDAALARTPLRATGRVHPAKGVWRVAGPLAWLRPYRPFVTVAAVDFGLRFGPRRR</sequence>
<dbReference type="InterPro" id="IPR010451">
    <property type="entry name" value="Acetoacetate_decarboxylase"/>
</dbReference>
<evidence type="ECO:0000313" key="1">
    <source>
        <dbReference type="EMBL" id="MFC4857750.1"/>
    </source>
</evidence>
<dbReference type="PANTHER" id="PTHR40518">
    <property type="entry name" value="ACETOACETATE DECARBOXYLASE"/>
    <property type="match status" value="1"/>
</dbReference>
<dbReference type="Gene3D" id="2.40.400.10">
    <property type="entry name" value="Acetoacetate decarboxylase-like"/>
    <property type="match status" value="1"/>
</dbReference>
<accession>A0ABV9S7N7</accession>